<dbReference type="Gene3D" id="2.40.128.640">
    <property type="match status" value="1"/>
</dbReference>
<dbReference type="AlphaFoldDB" id="A0A0N9W2Z8"/>
<evidence type="ECO:0008006" key="3">
    <source>
        <dbReference type="Google" id="ProtNLM"/>
    </source>
</evidence>
<dbReference type="PROSITE" id="PS51257">
    <property type="entry name" value="PROKAR_LIPOPROTEIN"/>
    <property type="match status" value="1"/>
</dbReference>
<dbReference type="OrthoDB" id="6705755at2"/>
<name>A0A0N9W2Z8_9GAMM</name>
<proteinExistence type="predicted"/>
<dbReference type="KEGG" id="aei:AOY20_11680"/>
<dbReference type="Pfam" id="PF04170">
    <property type="entry name" value="NlpE"/>
    <property type="match status" value="1"/>
</dbReference>
<dbReference type="InterPro" id="IPR007298">
    <property type="entry name" value="Cu-R_lipoprotein_NlpE"/>
</dbReference>
<organism evidence="1 2">
    <name type="scientific">Acinetobacter equi</name>
    <dbReference type="NCBI Taxonomy" id="1324350"/>
    <lineage>
        <taxon>Bacteria</taxon>
        <taxon>Pseudomonadati</taxon>
        <taxon>Pseudomonadota</taxon>
        <taxon>Gammaproteobacteria</taxon>
        <taxon>Moraxellales</taxon>
        <taxon>Moraxellaceae</taxon>
        <taxon>Acinetobacter</taxon>
    </lineage>
</organism>
<dbReference type="RefSeq" id="WP_054582020.1">
    <property type="nucleotide sequence ID" value="NZ_CP012808.1"/>
</dbReference>
<evidence type="ECO:0000313" key="2">
    <source>
        <dbReference type="Proteomes" id="UP000064939"/>
    </source>
</evidence>
<accession>A0A0N9W2Z8</accession>
<gene>
    <name evidence="1" type="ORF">AOY20_11680</name>
</gene>
<dbReference type="STRING" id="1324350.AOY20_11680"/>
<dbReference type="EMBL" id="CP012808">
    <property type="protein sequence ID" value="ALH96137.1"/>
    <property type="molecule type" value="Genomic_DNA"/>
</dbReference>
<dbReference type="Proteomes" id="UP000064939">
    <property type="component" value="Chromosome"/>
</dbReference>
<reference evidence="1 2" key="1">
    <citation type="journal article" date="2015" name="Int. J. Syst. Evol. Microbiol.">
        <title>Acinetobacter equi sp. nov. isolated from horse faeces.</title>
        <authorList>
            <person name="Poppel M.T."/>
            <person name="Skiebe E."/>
            <person name="Laue M."/>
            <person name="Bergmann H."/>
            <person name="Ebersberger I."/>
            <person name="Garn T."/>
            <person name="Fruth A."/>
            <person name="Baumgardt S."/>
            <person name="Busse H.J."/>
            <person name="Wilharm G."/>
        </authorList>
    </citation>
    <scope>NUCLEOTIDE SEQUENCE [LARGE SCALE GENOMIC DNA]</scope>
    <source>
        <strain evidence="1 2">114</strain>
    </source>
</reference>
<protein>
    <recommendedName>
        <fullName evidence="3">Copper homeostasis protein CutF</fullName>
    </recommendedName>
</protein>
<evidence type="ECO:0000313" key="1">
    <source>
        <dbReference type="EMBL" id="ALH96137.1"/>
    </source>
</evidence>
<keyword evidence="2" id="KW-1185">Reference proteome</keyword>
<sequence>MKKQILIPLFASTVLFGCQESNTSKSVQELTQKDAISENKKLVQWVGHYEGTTPCLGCSSRCDECPGMAVSLELKEDLTYVLKRESLSQHNGIEHLQGTFIFKNKQQDKIELLNVKTRHQLFVDLKKRQLEIYQDESATPYAFSEDFLLIKARSIA</sequence>